<sequence>MALLGNIPVTLSVVSTARTFATQHLFACLIAFILIRCLYKRYFLPLRHFPGPPLASVSRLWRVWSVWTGKNEEHYISAHRKYGPVVRTAPNELSFSSATTALDIFKTGKGLDKTDFYGVFPPLYERDIFTEARESVHRVKKRYASPGFSLQAMQQSTPRIEEAERLLLCKLDEYAHGNKTCDLGDWLHFFAFDVLGEAAFSTRFGFLEAGFDVGGAMESINRSNRYSGIVGQIPGLDPFLRRNPLRGYISYFASKMPLITRIALDQLESRVKPGNQKFAKFTDLLNSTMQAQKQNPEALSHGDVFGIAHGAIFAGSDSTASTMQSFMWHVLSQPRVHNALAKEIMSASLSEMVQYDESQKLHYFQACLKEAMRVSPAVGLNISRRVPPTGAEIGGLKLSGGTEVAVNGWVVHRDKQVFGQDADNFRPERWLEADKDTLRFGGGSHVCLGRHLALLEMSKVLPELFRRYHLQLVNPDQPLQRSSTFFVVQSGLHVHLKLREMP</sequence>
<dbReference type="SUPFAM" id="SSF48264">
    <property type="entry name" value="Cytochrome P450"/>
    <property type="match status" value="1"/>
</dbReference>
<evidence type="ECO:0000256" key="4">
    <source>
        <dbReference type="ARBA" id="ARBA00022723"/>
    </source>
</evidence>
<evidence type="ECO:0008006" key="10">
    <source>
        <dbReference type="Google" id="ProtNLM"/>
    </source>
</evidence>
<dbReference type="PANTHER" id="PTHR24305:SF232">
    <property type="entry name" value="P450, PUTATIVE (EUROFUNG)-RELATED"/>
    <property type="match status" value="1"/>
</dbReference>
<dbReference type="HOGENOM" id="CLU_001570_14_0_1"/>
<comment type="similarity">
    <text evidence="2 7">Belongs to the cytochrome P450 family.</text>
</comment>
<dbReference type="eggNOG" id="KOG0158">
    <property type="taxonomic scope" value="Eukaryota"/>
</dbReference>
<organism evidence="8 9">
    <name type="scientific">Fusarium vanettenii (strain ATCC MYA-4622 / CBS 123669 / FGSC 9596 / NRRL 45880 / 77-13-4)</name>
    <name type="common">Fusarium solani subsp. pisi</name>
    <dbReference type="NCBI Taxonomy" id="660122"/>
    <lineage>
        <taxon>Eukaryota</taxon>
        <taxon>Fungi</taxon>
        <taxon>Dikarya</taxon>
        <taxon>Ascomycota</taxon>
        <taxon>Pezizomycotina</taxon>
        <taxon>Sordariomycetes</taxon>
        <taxon>Hypocreomycetidae</taxon>
        <taxon>Hypocreales</taxon>
        <taxon>Nectriaceae</taxon>
        <taxon>Fusarium</taxon>
        <taxon>Fusarium solani species complex</taxon>
        <taxon>Fusarium vanettenii</taxon>
    </lineage>
</organism>
<dbReference type="GO" id="GO:0020037">
    <property type="term" value="F:heme binding"/>
    <property type="evidence" value="ECO:0007669"/>
    <property type="project" value="InterPro"/>
</dbReference>
<evidence type="ECO:0000313" key="8">
    <source>
        <dbReference type="EMBL" id="EEU36320.1"/>
    </source>
</evidence>
<dbReference type="RefSeq" id="XP_003042033.1">
    <property type="nucleotide sequence ID" value="XM_003041987.1"/>
</dbReference>
<evidence type="ECO:0000256" key="3">
    <source>
        <dbReference type="ARBA" id="ARBA00022617"/>
    </source>
</evidence>
<accession>C7ZI59</accession>
<dbReference type="VEuPathDB" id="FungiDB:NECHADRAFT_52492"/>
<reference evidence="8 9" key="1">
    <citation type="journal article" date="2009" name="PLoS Genet.">
        <title>The genome of Nectria haematococca: contribution of supernumerary chromosomes to gene expansion.</title>
        <authorList>
            <person name="Coleman J.J."/>
            <person name="Rounsley S.D."/>
            <person name="Rodriguez-Carres M."/>
            <person name="Kuo A."/>
            <person name="Wasmann C.C."/>
            <person name="Grimwood J."/>
            <person name="Schmutz J."/>
            <person name="Taga M."/>
            <person name="White G.J."/>
            <person name="Zhou S."/>
            <person name="Schwartz D.C."/>
            <person name="Freitag M."/>
            <person name="Ma L.J."/>
            <person name="Danchin E.G."/>
            <person name="Henrissat B."/>
            <person name="Coutinho P.M."/>
            <person name="Nelson D.R."/>
            <person name="Straney D."/>
            <person name="Napoli C.A."/>
            <person name="Barker B.M."/>
            <person name="Gribskov M."/>
            <person name="Rep M."/>
            <person name="Kroken S."/>
            <person name="Molnar I."/>
            <person name="Rensing C."/>
            <person name="Kennell J.C."/>
            <person name="Zamora J."/>
            <person name="Farman M.L."/>
            <person name="Selker E.U."/>
            <person name="Salamov A."/>
            <person name="Shapiro H."/>
            <person name="Pangilinan J."/>
            <person name="Lindquist E."/>
            <person name="Lamers C."/>
            <person name="Grigoriev I.V."/>
            <person name="Geiser D.M."/>
            <person name="Covert S.F."/>
            <person name="Temporini E."/>
            <person name="Vanetten H.D."/>
        </authorList>
    </citation>
    <scope>NUCLEOTIDE SEQUENCE [LARGE SCALE GENOMIC DNA]</scope>
    <source>
        <strain evidence="9">ATCC MYA-4622 / CBS 123669 / FGSC 9596 / NRRL 45880 / 77-13-4</strain>
    </source>
</reference>
<keyword evidence="5 6" id="KW-0408">Iron</keyword>
<dbReference type="GO" id="GO:0016705">
    <property type="term" value="F:oxidoreductase activity, acting on paired donors, with incorporation or reduction of molecular oxygen"/>
    <property type="evidence" value="ECO:0007669"/>
    <property type="project" value="InterPro"/>
</dbReference>
<gene>
    <name evidence="8" type="ORF">NECHADRAFT_52492</name>
</gene>
<dbReference type="InterPro" id="IPR036396">
    <property type="entry name" value="Cyt_P450_sf"/>
</dbReference>
<evidence type="ECO:0000313" key="9">
    <source>
        <dbReference type="Proteomes" id="UP000005206"/>
    </source>
</evidence>
<evidence type="ECO:0000256" key="1">
    <source>
        <dbReference type="ARBA" id="ARBA00001971"/>
    </source>
</evidence>
<dbReference type="InterPro" id="IPR002401">
    <property type="entry name" value="Cyt_P450_E_grp-I"/>
</dbReference>
<dbReference type="CDD" id="cd11060">
    <property type="entry name" value="CYP57A1-like"/>
    <property type="match status" value="1"/>
</dbReference>
<dbReference type="GO" id="GO:0004497">
    <property type="term" value="F:monooxygenase activity"/>
    <property type="evidence" value="ECO:0007669"/>
    <property type="project" value="UniProtKB-KW"/>
</dbReference>
<dbReference type="InParanoid" id="C7ZI59"/>
<name>C7ZI59_FUSV7</name>
<dbReference type="PROSITE" id="PS00086">
    <property type="entry name" value="CYTOCHROME_P450"/>
    <property type="match status" value="1"/>
</dbReference>
<keyword evidence="9" id="KW-1185">Reference proteome</keyword>
<dbReference type="InterPro" id="IPR050121">
    <property type="entry name" value="Cytochrome_P450_monoxygenase"/>
</dbReference>
<dbReference type="InterPro" id="IPR001128">
    <property type="entry name" value="Cyt_P450"/>
</dbReference>
<keyword evidence="7" id="KW-0503">Monooxygenase</keyword>
<dbReference type="STRING" id="660122.C7ZI59"/>
<evidence type="ECO:0000256" key="2">
    <source>
        <dbReference type="ARBA" id="ARBA00010617"/>
    </source>
</evidence>
<dbReference type="GO" id="GO:0005506">
    <property type="term" value="F:iron ion binding"/>
    <property type="evidence" value="ECO:0007669"/>
    <property type="project" value="InterPro"/>
</dbReference>
<dbReference type="GeneID" id="9674370"/>
<dbReference type="PANTHER" id="PTHR24305">
    <property type="entry name" value="CYTOCHROME P450"/>
    <property type="match status" value="1"/>
</dbReference>
<evidence type="ECO:0000256" key="7">
    <source>
        <dbReference type="RuleBase" id="RU000461"/>
    </source>
</evidence>
<keyword evidence="4 6" id="KW-0479">Metal-binding</keyword>
<evidence type="ECO:0000256" key="5">
    <source>
        <dbReference type="ARBA" id="ARBA00023004"/>
    </source>
</evidence>
<dbReference type="KEGG" id="nhe:NECHADRAFT_52492"/>
<proteinExistence type="inferred from homology"/>
<dbReference type="OrthoDB" id="3934656at2759"/>
<dbReference type="Gene3D" id="1.10.630.10">
    <property type="entry name" value="Cytochrome P450"/>
    <property type="match status" value="1"/>
</dbReference>
<keyword evidence="7" id="KW-0560">Oxidoreductase</keyword>
<dbReference type="AlphaFoldDB" id="C7ZI59"/>
<keyword evidence="3 6" id="KW-0349">Heme</keyword>
<feature type="binding site" description="axial binding residue" evidence="6">
    <location>
        <position position="447"/>
    </location>
    <ligand>
        <name>heme</name>
        <dbReference type="ChEBI" id="CHEBI:30413"/>
    </ligand>
    <ligandPart>
        <name>Fe</name>
        <dbReference type="ChEBI" id="CHEBI:18248"/>
    </ligandPart>
</feature>
<comment type="cofactor">
    <cofactor evidence="1 6">
        <name>heme</name>
        <dbReference type="ChEBI" id="CHEBI:30413"/>
    </cofactor>
</comment>
<dbReference type="Proteomes" id="UP000005206">
    <property type="component" value="Chromosome 11"/>
</dbReference>
<dbReference type="PRINTS" id="PR00463">
    <property type="entry name" value="EP450I"/>
</dbReference>
<dbReference type="Pfam" id="PF00067">
    <property type="entry name" value="p450"/>
    <property type="match status" value="1"/>
</dbReference>
<protein>
    <recommendedName>
        <fullName evidence="10">Cytochrome P450</fullName>
    </recommendedName>
</protein>
<dbReference type="PRINTS" id="PR00385">
    <property type="entry name" value="P450"/>
</dbReference>
<evidence type="ECO:0000256" key="6">
    <source>
        <dbReference type="PIRSR" id="PIRSR602401-1"/>
    </source>
</evidence>
<dbReference type="OMA" id="WLHYFAF"/>
<dbReference type="EMBL" id="GG698929">
    <property type="protein sequence ID" value="EEU36320.1"/>
    <property type="molecule type" value="Genomic_DNA"/>
</dbReference>
<dbReference type="InterPro" id="IPR017972">
    <property type="entry name" value="Cyt_P450_CS"/>
</dbReference>